<dbReference type="AlphaFoldDB" id="A0AAD9CUT2"/>
<proteinExistence type="predicted"/>
<reference evidence="2" key="1">
    <citation type="submission" date="2023-02" db="EMBL/GenBank/DDBJ databases">
        <title>Identification and recombinant expression of a fungal hydrolase from Papiliotrema laurentii that hydrolyzes apple cutin and clears colloidal polyester polyurethane.</title>
        <authorList>
            <consortium name="DOE Joint Genome Institute"/>
            <person name="Roman V.A."/>
            <person name="Bojanowski C."/>
            <person name="Crable B.R."/>
            <person name="Wagner D.N."/>
            <person name="Hung C.S."/>
            <person name="Nadeau L.J."/>
            <person name="Schratz L."/>
            <person name="Haridas S."/>
            <person name="Pangilinan J."/>
            <person name="Lipzen A."/>
            <person name="Na H."/>
            <person name="Yan M."/>
            <person name="Ng V."/>
            <person name="Grigoriev I.V."/>
            <person name="Spatafora J.W."/>
            <person name="Barlow D."/>
            <person name="Biffinger J."/>
            <person name="Kelley-Loughnane N."/>
            <person name="Varaljay V.A."/>
            <person name="Crookes-Goodson W.J."/>
        </authorList>
    </citation>
    <scope>NUCLEOTIDE SEQUENCE</scope>
    <source>
        <strain evidence="2">5307AH</strain>
    </source>
</reference>
<feature type="signal peptide" evidence="1">
    <location>
        <begin position="1"/>
        <end position="20"/>
    </location>
</feature>
<evidence type="ECO:0000313" key="2">
    <source>
        <dbReference type="EMBL" id="KAK1922396.1"/>
    </source>
</evidence>
<organism evidence="2 3">
    <name type="scientific">Papiliotrema laurentii</name>
    <name type="common">Cryptococcus laurentii</name>
    <dbReference type="NCBI Taxonomy" id="5418"/>
    <lineage>
        <taxon>Eukaryota</taxon>
        <taxon>Fungi</taxon>
        <taxon>Dikarya</taxon>
        <taxon>Basidiomycota</taxon>
        <taxon>Agaricomycotina</taxon>
        <taxon>Tremellomycetes</taxon>
        <taxon>Tremellales</taxon>
        <taxon>Rhynchogastremaceae</taxon>
        <taxon>Papiliotrema</taxon>
    </lineage>
</organism>
<evidence type="ECO:0000313" key="3">
    <source>
        <dbReference type="Proteomes" id="UP001182556"/>
    </source>
</evidence>
<accession>A0AAD9CUT2</accession>
<evidence type="ECO:0000256" key="1">
    <source>
        <dbReference type="SAM" id="SignalP"/>
    </source>
</evidence>
<keyword evidence="1" id="KW-0732">Signal</keyword>
<feature type="chain" id="PRO_5041948490" evidence="1">
    <location>
        <begin position="21"/>
        <end position="179"/>
    </location>
</feature>
<keyword evidence="3" id="KW-1185">Reference proteome</keyword>
<dbReference type="EMBL" id="JAODAN010000008">
    <property type="protein sequence ID" value="KAK1922396.1"/>
    <property type="molecule type" value="Genomic_DNA"/>
</dbReference>
<gene>
    <name evidence="2" type="ORF">DB88DRAFT_494912</name>
</gene>
<sequence>MLILHSLLSLSLVLVLSAHAFLLPGRPNRLPSSFELDKRDEHGQWVATPGLPAEGSDTTMGICPAFEVKCVLDRDWRHPVGYLGKRRKLDGIEWFGWENDINQPPLPFCLCLTHPHPPSLPCPHRFRVSMKRARALTLAFCRVGLRCNQCEEERNTRECNRMFREECKGRCEAYGPVPF</sequence>
<dbReference type="Proteomes" id="UP001182556">
    <property type="component" value="Unassembled WGS sequence"/>
</dbReference>
<protein>
    <submittedName>
        <fullName evidence="2">Uncharacterized protein</fullName>
    </submittedName>
</protein>
<comment type="caution">
    <text evidence="2">The sequence shown here is derived from an EMBL/GenBank/DDBJ whole genome shotgun (WGS) entry which is preliminary data.</text>
</comment>
<name>A0AAD9CUT2_PAPLA</name>